<dbReference type="EMBL" id="CAUZLR010000001">
    <property type="protein sequence ID" value="CAK1225670.1"/>
    <property type="molecule type" value="Genomic_DNA"/>
</dbReference>
<dbReference type="Proteomes" id="UP001314261">
    <property type="component" value="Unassembled WGS sequence"/>
</dbReference>
<reference evidence="2 3" key="1">
    <citation type="submission" date="2023-10" db="EMBL/GenBank/DDBJ databases">
        <authorList>
            <person name="Botero Cardona J."/>
        </authorList>
    </citation>
    <scope>NUCLEOTIDE SEQUENCE [LARGE SCALE GENOMIC DNA]</scope>
    <source>
        <strain evidence="2 3">R-54839</strain>
    </source>
</reference>
<comment type="caution">
    <text evidence="2">The sequence shown here is derived from an EMBL/GenBank/DDBJ whole genome shotgun (WGS) entry which is preliminary data.</text>
</comment>
<evidence type="ECO:0000313" key="2">
    <source>
        <dbReference type="EMBL" id="CAK1225670.1"/>
    </source>
</evidence>
<keyword evidence="3" id="KW-1185">Reference proteome</keyword>
<name>A0ABN9YLZ6_9LACO</name>
<proteinExistence type="predicted"/>
<evidence type="ECO:0000256" key="1">
    <source>
        <dbReference type="SAM" id="MobiDB-lite"/>
    </source>
</evidence>
<accession>A0ABN9YLZ6</accession>
<evidence type="ECO:0000313" key="3">
    <source>
        <dbReference type="Proteomes" id="UP001314261"/>
    </source>
</evidence>
<feature type="region of interest" description="Disordered" evidence="1">
    <location>
        <begin position="38"/>
        <end position="58"/>
    </location>
</feature>
<protein>
    <submittedName>
        <fullName evidence="2">Uncharacterized protein</fullName>
    </submittedName>
</protein>
<sequence length="58" mass="6780">MINLHVMPEEYEEQDYFLMMEVMNAKSKEDRPLSGNAFLKEMGIDPDKVTEDQQGKEV</sequence>
<gene>
    <name evidence="2" type="ORF">R54839_PPFHFPJH_00180</name>
</gene>
<feature type="compositionally biased region" description="Basic and acidic residues" evidence="1">
    <location>
        <begin position="42"/>
        <end position="58"/>
    </location>
</feature>
<organism evidence="2 3">
    <name type="scientific">Fructobacillus fructosus</name>
    <dbReference type="NCBI Taxonomy" id="1631"/>
    <lineage>
        <taxon>Bacteria</taxon>
        <taxon>Bacillati</taxon>
        <taxon>Bacillota</taxon>
        <taxon>Bacilli</taxon>
        <taxon>Lactobacillales</taxon>
        <taxon>Lactobacillaceae</taxon>
        <taxon>Fructobacillus</taxon>
    </lineage>
</organism>